<dbReference type="EMBL" id="LAZR01036972">
    <property type="protein sequence ID" value="KKL23440.1"/>
    <property type="molecule type" value="Genomic_DNA"/>
</dbReference>
<dbReference type="AlphaFoldDB" id="A0A0F9BNJ9"/>
<accession>A0A0F9BNJ9</accession>
<organism evidence="1">
    <name type="scientific">marine sediment metagenome</name>
    <dbReference type="NCBI Taxonomy" id="412755"/>
    <lineage>
        <taxon>unclassified sequences</taxon>
        <taxon>metagenomes</taxon>
        <taxon>ecological metagenomes</taxon>
    </lineage>
</organism>
<proteinExistence type="predicted"/>
<reference evidence="1" key="1">
    <citation type="journal article" date="2015" name="Nature">
        <title>Complex archaea that bridge the gap between prokaryotes and eukaryotes.</title>
        <authorList>
            <person name="Spang A."/>
            <person name="Saw J.H."/>
            <person name="Jorgensen S.L."/>
            <person name="Zaremba-Niedzwiedzka K."/>
            <person name="Martijn J."/>
            <person name="Lind A.E."/>
            <person name="van Eijk R."/>
            <person name="Schleper C."/>
            <person name="Guy L."/>
            <person name="Ettema T.J."/>
        </authorList>
    </citation>
    <scope>NUCLEOTIDE SEQUENCE</scope>
</reference>
<sequence>MTIKAECHSDDRVREANFDATPWFVQASAESIGDLARCGWGGDYPADGVAQFMAEQDREVGKVFQYLDLVSD</sequence>
<comment type="caution">
    <text evidence="1">The sequence shown here is derived from an EMBL/GenBank/DDBJ whole genome shotgun (WGS) entry which is preliminary data.</text>
</comment>
<evidence type="ECO:0000313" key="1">
    <source>
        <dbReference type="EMBL" id="KKL23440.1"/>
    </source>
</evidence>
<feature type="non-terminal residue" evidence="1">
    <location>
        <position position="72"/>
    </location>
</feature>
<name>A0A0F9BNJ9_9ZZZZ</name>
<protein>
    <submittedName>
        <fullName evidence="1">Uncharacterized protein</fullName>
    </submittedName>
</protein>
<gene>
    <name evidence="1" type="ORF">LCGC14_2425330</name>
</gene>